<evidence type="ECO:0000256" key="1">
    <source>
        <dbReference type="SAM" id="MobiDB-lite"/>
    </source>
</evidence>
<name>A0AAF0DQG1_9EURO</name>
<feature type="region of interest" description="Disordered" evidence="1">
    <location>
        <begin position="112"/>
        <end position="161"/>
    </location>
</feature>
<protein>
    <submittedName>
        <fullName evidence="2">Uncharacterized protein</fullName>
    </submittedName>
</protein>
<accession>A0AAF0DQG1</accession>
<keyword evidence="3" id="KW-1185">Reference proteome</keyword>
<feature type="compositionally biased region" description="Low complexity" evidence="1">
    <location>
        <begin position="145"/>
        <end position="154"/>
    </location>
</feature>
<feature type="compositionally biased region" description="Acidic residues" evidence="1">
    <location>
        <begin position="293"/>
        <end position="312"/>
    </location>
</feature>
<feature type="compositionally biased region" description="Polar residues" evidence="1">
    <location>
        <begin position="267"/>
        <end position="276"/>
    </location>
</feature>
<sequence length="327" mass="35978">MSMDKSELSIELETNIPNRPSLELRTLLNLEWRRNPVFRPNRQLNLNIRLNRESVLAQTRGVVADEACTRCARGQKITPLLPANAKRLDTKAGIAKVNRTKKTMRVEESAVALTTGREKTSRITTAHKRKRANAREDRHTKSMRAEASTTTSSASREKRVHRNGAQLSRAITQAALAAKAHAESQHHLSNILQVMGQASVAAAKAHSAFAAALEAVAVEMAEDIGVENLNSANEAEEIGQGEAEDTEVEDGPIETEEAEVRNGGERPTQSEQQNRGNEIKETKVVNGGGEREESGDETEEEEGEEEKVEFDGDVVLTKTSRILFDLI</sequence>
<proteinExistence type="predicted"/>
<dbReference type="EMBL" id="CP120631">
    <property type="protein sequence ID" value="WEW62047.1"/>
    <property type="molecule type" value="Genomic_DNA"/>
</dbReference>
<reference evidence="2" key="1">
    <citation type="submission" date="2023-03" db="EMBL/GenBank/DDBJ databases">
        <title>Emydomyces testavorans Genome Sequence.</title>
        <authorList>
            <person name="Hoyer L."/>
        </authorList>
    </citation>
    <scope>NUCLEOTIDE SEQUENCE</scope>
    <source>
        <strain evidence="2">16-2883</strain>
    </source>
</reference>
<feature type="compositionally biased region" description="Acidic residues" evidence="1">
    <location>
        <begin position="234"/>
        <end position="257"/>
    </location>
</feature>
<gene>
    <name evidence="2" type="ORF">PRK78_007547</name>
</gene>
<dbReference type="Proteomes" id="UP001219355">
    <property type="component" value="Chromosome 5"/>
</dbReference>
<feature type="compositionally biased region" description="Basic and acidic residues" evidence="1">
    <location>
        <begin position="133"/>
        <end position="144"/>
    </location>
</feature>
<evidence type="ECO:0000313" key="3">
    <source>
        <dbReference type="Proteomes" id="UP001219355"/>
    </source>
</evidence>
<organism evidence="2 3">
    <name type="scientific">Emydomyces testavorans</name>
    <dbReference type="NCBI Taxonomy" id="2070801"/>
    <lineage>
        <taxon>Eukaryota</taxon>
        <taxon>Fungi</taxon>
        <taxon>Dikarya</taxon>
        <taxon>Ascomycota</taxon>
        <taxon>Pezizomycotina</taxon>
        <taxon>Eurotiomycetes</taxon>
        <taxon>Eurotiomycetidae</taxon>
        <taxon>Onygenales</taxon>
        <taxon>Nannizziopsiaceae</taxon>
        <taxon>Emydomyces</taxon>
    </lineage>
</organism>
<dbReference type="AlphaFoldDB" id="A0AAF0DQG1"/>
<feature type="region of interest" description="Disordered" evidence="1">
    <location>
        <begin position="234"/>
        <end position="312"/>
    </location>
</feature>
<evidence type="ECO:0000313" key="2">
    <source>
        <dbReference type="EMBL" id="WEW62047.1"/>
    </source>
</evidence>